<dbReference type="Proteomes" id="UP000800200">
    <property type="component" value="Unassembled WGS sequence"/>
</dbReference>
<evidence type="ECO:0000313" key="2">
    <source>
        <dbReference type="EMBL" id="KAF2188019.1"/>
    </source>
</evidence>
<feature type="compositionally biased region" description="Acidic residues" evidence="1">
    <location>
        <begin position="101"/>
        <end position="119"/>
    </location>
</feature>
<dbReference type="OrthoDB" id="125165at2759"/>
<protein>
    <recommendedName>
        <fullName evidence="4">HAT C-terminal dimerisation domain-containing protein</fullName>
    </recommendedName>
</protein>
<accession>A0A6A6EBT7</accession>
<evidence type="ECO:0008006" key="4">
    <source>
        <dbReference type="Google" id="ProtNLM"/>
    </source>
</evidence>
<gene>
    <name evidence="2" type="ORF">K469DRAFT_685348</name>
</gene>
<evidence type="ECO:0000256" key="1">
    <source>
        <dbReference type="SAM" id="MobiDB-lite"/>
    </source>
</evidence>
<dbReference type="EMBL" id="ML994625">
    <property type="protein sequence ID" value="KAF2188019.1"/>
    <property type="molecule type" value="Genomic_DNA"/>
</dbReference>
<dbReference type="SUPFAM" id="SSF53098">
    <property type="entry name" value="Ribonuclease H-like"/>
    <property type="match status" value="1"/>
</dbReference>
<reference evidence="2" key="1">
    <citation type="journal article" date="2020" name="Stud. Mycol.">
        <title>101 Dothideomycetes genomes: a test case for predicting lifestyles and emergence of pathogens.</title>
        <authorList>
            <person name="Haridas S."/>
            <person name="Albert R."/>
            <person name="Binder M."/>
            <person name="Bloem J."/>
            <person name="Labutti K."/>
            <person name="Salamov A."/>
            <person name="Andreopoulos B."/>
            <person name="Baker S."/>
            <person name="Barry K."/>
            <person name="Bills G."/>
            <person name="Bluhm B."/>
            <person name="Cannon C."/>
            <person name="Castanera R."/>
            <person name="Culley D."/>
            <person name="Daum C."/>
            <person name="Ezra D."/>
            <person name="Gonzalez J."/>
            <person name="Henrissat B."/>
            <person name="Kuo A."/>
            <person name="Liang C."/>
            <person name="Lipzen A."/>
            <person name="Lutzoni F."/>
            <person name="Magnuson J."/>
            <person name="Mondo S."/>
            <person name="Nolan M."/>
            <person name="Ohm R."/>
            <person name="Pangilinan J."/>
            <person name="Park H.-J."/>
            <person name="Ramirez L."/>
            <person name="Alfaro M."/>
            <person name="Sun H."/>
            <person name="Tritt A."/>
            <person name="Yoshinaga Y."/>
            <person name="Zwiers L.-H."/>
            <person name="Turgeon B."/>
            <person name="Goodwin S."/>
            <person name="Spatafora J."/>
            <person name="Crous P."/>
            <person name="Grigoriev I."/>
        </authorList>
    </citation>
    <scope>NUCLEOTIDE SEQUENCE</scope>
    <source>
        <strain evidence="2">CBS 207.26</strain>
    </source>
</reference>
<feature type="region of interest" description="Disordered" evidence="1">
    <location>
        <begin position="97"/>
        <end position="119"/>
    </location>
</feature>
<evidence type="ECO:0000313" key="3">
    <source>
        <dbReference type="Proteomes" id="UP000800200"/>
    </source>
</evidence>
<dbReference type="InterPro" id="IPR012337">
    <property type="entry name" value="RNaseH-like_sf"/>
</dbReference>
<organism evidence="2 3">
    <name type="scientific">Zopfia rhizophila CBS 207.26</name>
    <dbReference type="NCBI Taxonomy" id="1314779"/>
    <lineage>
        <taxon>Eukaryota</taxon>
        <taxon>Fungi</taxon>
        <taxon>Dikarya</taxon>
        <taxon>Ascomycota</taxon>
        <taxon>Pezizomycotina</taxon>
        <taxon>Dothideomycetes</taxon>
        <taxon>Dothideomycetes incertae sedis</taxon>
        <taxon>Zopfiaceae</taxon>
        <taxon>Zopfia</taxon>
    </lineage>
</organism>
<dbReference type="AlphaFoldDB" id="A0A6A6EBT7"/>
<name>A0A6A6EBT7_9PEZI</name>
<keyword evidence="3" id="KW-1185">Reference proteome</keyword>
<sequence length="119" mass="13970">MTYGKLLVSILSSETSTIERVYRKDRADWWENQDCSRNLKDLAIYAPSINPTIGPVERNWSVHGFIQNKSRNRLANPKVEMLVYLFTNLRIRDQIASEDPQYFDEDEVEENEADELEDD</sequence>
<proteinExistence type="predicted"/>